<dbReference type="PANTHER" id="PTHR21432">
    <property type="entry name" value="ACETYL-COA HYDROLASE-RELATED"/>
    <property type="match status" value="1"/>
</dbReference>
<dbReference type="PANTHER" id="PTHR21432:SF13">
    <property type="entry name" value="ACETYL-COA HYDROLASE"/>
    <property type="match status" value="1"/>
</dbReference>
<dbReference type="Proteomes" id="UP000036681">
    <property type="component" value="Unplaced"/>
</dbReference>
<dbReference type="Gene3D" id="3.30.750.70">
    <property type="entry name" value="4-hydroxybutyrate coenzyme like domains"/>
    <property type="match status" value="1"/>
</dbReference>
<name>A0A0M3IEQ1_ASCLU</name>
<accession>A0A0M3IEQ1</accession>
<proteinExistence type="predicted"/>
<dbReference type="InterPro" id="IPR037171">
    <property type="entry name" value="NagB/RpiA_transferase-like"/>
</dbReference>
<dbReference type="SUPFAM" id="SSF100950">
    <property type="entry name" value="NagB/RpiA/CoA transferase-like"/>
    <property type="match status" value="1"/>
</dbReference>
<dbReference type="GO" id="GO:0008775">
    <property type="term" value="F:acetate CoA-transferase activity"/>
    <property type="evidence" value="ECO:0007669"/>
    <property type="project" value="InterPro"/>
</dbReference>
<keyword evidence="1" id="KW-1185">Reference proteome</keyword>
<evidence type="ECO:0000313" key="1">
    <source>
        <dbReference type="Proteomes" id="UP000036681"/>
    </source>
</evidence>
<dbReference type="Gene3D" id="3.40.1080.10">
    <property type="entry name" value="Glutaconate Coenzyme A-transferase"/>
    <property type="match status" value="1"/>
</dbReference>
<dbReference type="InterPro" id="IPR046433">
    <property type="entry name" value="ActCoA_hydro"/>
</dbReference>
<sequence length="137" mass="15262">MPRTFGDTQIHISQLDAVVKTDRPIYAQEPMEENTDENIAKIGKYIAENLVDDGATLQIGIGAIPDAACALLTHHKDLGVHTELLSDGVIDLIERNVVTNSRKTLDPGKIVTSFAYGTRKFYDYLDNNPLFCWFIPL</sequence>
<dbReference type="AlphaFoldDB" id="A0A0M3IEQ1"/>
<reference evidence="2" key="1">
    <citation type="submission" date="2017-02" db="UniProtKB">
        <authorList>
            <consortium name="WormBaseParasite"/>
        </authorList>
    </citation>
    <scope>IDENTIFICATION</scope>
</reference>
<dbReference type="GO" id="GO:0006083">
    <property type="term" value="P:acetate metabolic process"/>
    <property type="evidence" value="ECO:0007669"/>
    <property type="project" value="InterPro"/>
</dbReference>
<organism evidence="1 2">
    <name type="scientific">Ascaris lumbricoides</name>
    <name type="common">Giant roundworm</name>
    <dbReference type="NCBI Taxonomy" id="6252"/>
    <lineage>
        <taxon>Eukaryota</taxon>
        <taxon>Metazoa</taxon>
        <taxon>Ecdysozoa</taxon>
        <taxon>Nematoda</taxon>
        <taxon>Chromadorea</taxon>
        <taxon>Rhabditida</taxon>
        <taxon>Spirurina</taxon>
        <taxon>Ascaridomorpha</taxon>
        <taxon>Ascaridoidea</taxon>
        <taxon>Ascarididae</taxon>
        <taxon>Ascaris</taxon>
    </lineage>
</organism>
<protein>
    <submittedName>
        <fullName evidence="2">Acetyl-CoA hydrolase</fullName>
    </submittedName>
</protein>
<dbReference type="WBParaSite" id="ALUE_0001659901-mRNA-1">
    <property type="protein sequence ID" value="ALUE_0001659901-mRNA-1"/>
    <property type="gene ID" value="ALUE_0001659901"/>
</dbReference>
<dbReference type="GO" id="GO:0005739">
    <property type="term" value="C:mitochondrion"/>
    <property type="evidence" value="ECO:0007669"/>
    <property type="project" value="TreeGrafter"/>
</dbReference>
<evidence type="ECO:0000313" key="2">
    <source>
        <dbReference type="WBParaSite" id="ALUE_0001659901-mRNA-1"/>
    </source>
</evidence>